<dbReference type="GO" id="GO:0008201">
    <property type="term" value="F:heparin binding"/>
    <property type="evidence" value="ECO:0007669"/>
    <property type="project" value="TreeGrafter"/>
</dbReference>
<feature type="region of interest" description="Disordered" evidence="8">
    <location>
        <begin position="1"/>
        <end position="20"/>
    </location>
</feature>
<evidence type="ECO:0000313" key="12">
    <source>
        <dbReference type="Proteomes" id="UP001239994"/>
    </source>
</evidence>
<evidence type="ECO:0000313" key="11">
    <source>
        <dbReference type="EMBL" id="KAK1791012.1"/>
    </source>
</evidence>
<dbReference type="PROSITE" id="PS00484">
    <property type="entry name" value="THYROGLOBULIN_1_1"/>
    <property type="match status" value="1"/>
</dbReference>
<dbReference type="PROSITE" id="PS51162">
    <property type="entry name" value="THYROGLOBULIN_1_2"/>
    <property type="match status" value="1"/>
</dbReference>
<evidence type="ECO:0000256" key="3">
    <source>
        <dbReference type="ARBA" id="ARBA00022729"/>
    </source>
</evidence>
<evidence type="ECO:0000256" key="2">
    <source>
        <dbReference type="ARBA" id="ARBA00022525"/>
    </source>
</evidence>
<dbReference type="FunFam" id="4.10.800.10:FF:000004">
    <property type="entry name" value="SPARC-related modular calcium-binding protein 1"/>
    <property type="match status" value="1"/>
</dbReference>
<dbReference type="SUPFAM" id="SSF57610">
    <property type="entry name" value="Thyroglobulin type-1 domain"/>
    <property type="match status" value="1"/>
</dbReference>
<dbReference type="GO" id="GO:0050840">
    <property type="term" value="F:extracellular matrix binding"/>
    <property type="evidence" value="ECO:0007669"/>
    <property type="project" value="TreeGrafter"/>
</dbReference>
<dbReference type="AlphaFoldDB" id="A0AAD9DTC7"/>
<keyword evidence="3" id="KW-0732">Signal</keyword>
<dbReference type="GO" id="GO:0005604">
    <property type="term" value="C:basement membrane"/>
    <property type="evidence" value="ECO:0007669"/>
    <property type="project" value="TreeGrafter"/>
</dbReference>
<feature type="transmembrane region" description="Helical" evidence="9">
    <location>
        <begin position="115"/>
        <end position="134"/>
    </location>
</feature>
<dbReference type="InterPro" id="IPR000716">
    <property type="entry name" value="Thyroglobulin_1"/>
</dbReference>
<feature type="disulfide bond" evidence="7">
    <location>
        <begin position="188"/>
        <end position="195"/>
    </location>
</feature>
<evidence type="ECO:0000256" key="7">
    <source>
        <dbReference type="PROSITE-ProRule" id="PRU00500"/>
    </source>
</evidence>
<evidence type="ECO:0000256" key="8">
    <source>
        <dbReference type="SAM" id="MobiDB-lite"/>
    </source>
</evidence>
<proteinExistence type="predicted"/>
<evidence type="ECO:0000256" key="9">
    <source>
        <dbReference type="SAM" id="Phobius"/>
    </source>
</evidence>
<keyword evidence="12" id="KW-1185">Reference proteome</keyword>
<keyword evidence="5 7" id="KW-1015">Disulfide bond</keyword>
<feature type="domain" description="Thyroglobulin type-1" evidence="10">
    <location>
        <begin position="150"/>
        <end position="213"/>
    </location>
</feature>
<dbReference type="Proteomes" id="UP001239994">
    <property type="component" value="Unassembled WGS sequence"/>
</dbReference>
<keyword evidence="6" id="KW-0325">Glycoprotein</keyword>
<dbReference type="Pfam" id="PF00086">
    <property type="entry name" value="Thyroglobulin_1"/>
    <property type="match status" value="1"/>
</dbReference>
<organism evidence="11 12">
    <name type="scientific">Electrophorus voltai</name>
    <dbReference type="NCBI Taxonomy" id="2609070"/>
    <lineage>
        <taxon>Eukaryota</taxon>
        <taxon>Metazoa</taxon>
        <taxon>Chordata</taxon>
        <taxon>Craniata</taxon>
        <taxon>Vertebrata</taxon>
        <taxon>Euteleostomi</taxon>
        <taxon>Actinopterygii</taxon>
        <taxon>Neopterygii</taxon>
        <taxon>Teleostei</taxon>
        <taxon>Ostariophysi</taxon>
        <taxon>Gymnotiformes</taxon>
        <taxon>Gymnotoidei</taxon>
        <taxon>Gymnotidae</taxon>
        <taxon>Electrophorus</taxon>
    </lineage>
</organism>
<keyword evidence="4" id="KW-0677">Repeat</keyword>
<dbReference type="EMBL" id="JAROKS010000020">
    <property type="protein sequence ID" value="KAK1791012.1"/>
    <property type="molecule type" value="Genomic_DNA"/>
</dbReference>
<dbReference type="GO" id="GO:0030198">
    <property type="term" value="P:extracellular matrix organization"/>
    <property type="evidence" value="ECO:0007669"/>
    <property type="project" value="TreeGrafter"/>
</dbReference>
<keyword evidence="9" id="KW-1133">Transmembrane helix</keyword>
<sequence>MEPQPPTDEEVIPSNDTHLPYPRRQAALSEHNRRETYCAQTAEAKQRVVTRFFVSCADIILQYPTLWTEQVRSRQNNRTRMQEQTEKKTSRRKDVFSVFHSFTLKKRQDVVIKEVLASSLVLFFMGLSVSWTYMRWLYILLVSSVVRHSPSSCDQEQVTAQEEARQHKNEAVFVPDCAQGGLYKPIQCHPSTGYCWCVLVDTGRPIPGTSTSF</sequence>
<dbReference type="PANTHER" id="PTHR12352:SF21">
    <property type="entry name" value="SPARC-RELATED MODULAR CALCIUM-BINDING PROTEIN 2"/>
    <property type="match status" value="1"/>
</dbReference>
<evidence type="ECO:0000256" key="4">
    <source>
        <dbReference type="ARBA" id="ARBA00022737"/>
    </source>
</evidence>
<evidence type="ECO:0000256" key="1">
    <source>
        <dbReference type="ARBA" id="ARBA00004613"/>
    </source>
</evidence>
<dbReference type="InterPro" id="IPR036857">
    <property type="entry name" value="Thyroglobulin_1_sf"/>
</dbReference>
<name>A0AAD9DTC7_9TELE</name>
<evidence type="ECO:0000256" key="5">
    <source>
        <dbReference type="ARBA" id="ARBA00023157"/>
    </source>
</evidence>
<reference evidence="11" key="1">
    <citation type="submission" date="2023-03" db="EMBL/GenBank/DDBJ databases">
        <title>Electrophorus voltai genome.</title>
        <authorList>
            <person name="Bian C."/>
        </authorList>
    </citation>
    <scope>NUCLEOTIDE SEQUENCE</scope>
    <source>
        <strain evidence="11">CB-2022</strain>
        <tissue evidence="11">Muscle</tissue>
    </source>
</reference>
<dbReference type="SMART" id="SM00211">
    <property type="entry name" value="TY"/>
    <property type="match status" value="1"/>
</dbReference>
<evidence type="ECO:0000256" key="6">
    <source>
        <dbReference type="ARBA" id="ARBA00023180"/>
    </source>
</evidence>
<keyword evidence="2" id="KW-0964">Secreted</keyword>
<comment type="caution">
    <text evidence="11">The sequence shown here is derived from an EMBL/GenBank/DDBJ whole genome shotgun (WGS) entry which is preliminary data.</text>
</comment>
<dbReference type="Pfam" id="PF16597">
    <property type="entry name" value="Thyroglob_assoc"/>
    <property type="match status" value="1"/>
</dbReference>
<comment type="subcellular location">
    <subcellularLocation>
        <location evidence="1">Secreted</location>
    </subcellularLocation>
</comment>
<protein>
    <recommendedName>
        <fullName evidence="10">Thyroglobulin type-1 domain-containing protein</fullName>
    </recommendedName>
</protein>
<dbReference type="InterPro" id="IPR051950">
    <property type="entry name" value="Dev_reg/Prot_inhib"/>
</dbReference>
<dbReference type="CDD" id="cd00191">
    <property type="entry name" value="TY"/>
    <property type="match status" value="1"/>
</dbReference>
<dbReference type="PANTHER" id="PTHR12352">
    <property type="entry name" value="SECRETED MODULAR CALCIUM-BINDING PROTEIN"/>
    <property type="match status" value="1"/>
</dbReference>
<accession>A0AAD9DTC7</accession>
<dbReference type="Gene3D" id="4.10.800.10">
    <property type="entry name" value="Thyroglobulin type-1"/>
    <property type="match status" value="1"/>
</dbReference>
<keyword evidence="9" id="KW-0812">Transmembrane</keyword>
<evidence type="ECO:0000259" key="10">
    <source>
        <dbReference type="PROSITE" id="PS51162"/>
    </source>
</evidence>
<comment type="caution">
    <text evidence="7">Lacks conserved residue(s) required for the propagation of feature annotation.</text>
</comment>
<dbReference type="GO" id="GO:0005615">
    <property type="term" value="C:extracellular space"/>
    <property type="evidence" value="ECO:0007669"/>
    <property type="project" value="TreeGrafter"/>
</dbReference>
<keyword evidence="9" id="KW-0472">Membrane</keyword>
<gene>
    <name evidence="11" type="ORF">P4O66_002063</name>
</gene>